<proteinExistence type="predicted"/>
<evidence type="ECO:0000313" key="2">
    <source>
        <dbReference type="Proteomes" id="UP000735302"/>
    </source>
</evidence>
<dbReference type="EMBL" id="BLXT01002372">
    <property type="protein sequence ID" value="GFN93791.1"/>
    <property type="molecule type" value="Genomic_DNA"/>
</dbReference>
<dbReference type="Proteomes" id="UP000735302">
    <property type="component" value="Unassembled WGS sequence"/>
</dbReference>
<keyword evidence="2" id="KW-1185">Reference proteome</keyword>
<comment type="caution">
    <text evidence="1">The sequence shown here is derived from an EMBL/GenBank/DDBJ whole genome shotgun (WGS) entry which is preliminary data.</text>
</comment>
<evidence type="ECO:0000313" key="1">
    <source>
        <dbReference type="EMBL" id="GFN93791.1"/>
    </source>
</evidence>
<protein>
    <submittedName>
        <fullName evidence="1">Uncharacterized protein</fullName>
    </submittedName>
</protein>
<accession>A0AAV3ZH19</accession>
<name>A0AAV3ZH19_9GAST</name>
<sequence>MKQSVAGKGASNKKIWHLYVYISFCCLDVQQELPTVTCQTMKRARKASLLDSDVEQSSQASPASLACLQTVDTQRMSSAVSNTLQRRKRKVATS</sequence>
<dbReference type="AlphaFoldDB" id="A0AAV3ZH19"/>
<reference evidence="1 2" key="1">
    <citation type="journal article" date="2021" name="Elife">
        <title>Chloroplast acquisition without the gene transfer in kleptoplastic sea slugs, Plakobranchus ocellatus.</title>
        <authorList>
            <person name="Maeda T."/>
            <person name="Takahashi S."/>
            <person name="Yoshida T."/>
            <person name="Shimamura S."/>
            <person name="Takaki Y."/>
            <person name="Nagai Y."/>
            <person name="Toyoda A."/>
            <person name="Suzuki Y."/>
            <person name="Arimoto A."/>
            <person name="Ishii H."/>
            <person name="Satoh N."/>
            <person name="Nishiyama T."/>
            <person name="Hasebe M."/>
            <person name="Maruyama T."/>
            <person name="Minagawa J."/>
            <person name="Obokata J."/>
            <person name="Shigenobu S."/>
        </authorList>
    </citation>
    <scope>NUCLEOTIDE SEQUENCE [LARGE SCALE GENOMIC DNA]</scope>
</reference>
<organism evidence="1 2">
    <name type="scientific">Plakobranchus ocellatus</name>
    <dbReference type="NCBI Taxonomy" id="259542"/>
    <lineage>
        <taxon>Eukaryota</taxon>
        <taxon>Metazoa</taxon>
        <taxon>Spiralia</taxon>
        <taxon>Lophotrochozoa</taxon>
        <taxon>Mollusca</taxon>
        <taxon>Gastropoda</taxon>
        <taxon>Heterobranchia</taxon>
        <taxon>Euthyneura</taxon>
        <taxon>Panpulmonata</taxon>
        <taxon>Sacoglossa</taxon>
        <taxon>Placobranchoidea</taxon>
        <taxon>Plakobranchidae</taxon>
        <taxon>Plakobranchus</taxon>
    </lineage>
</organism>
<gene>
    <name evidence="1" type="ORF">PoB_002029700</name>
</gene>